<keyword evidence="2" id="KW-1185">Reference proteome</keyword>
<dbReference type="Pfam" id="PF05336">
    <property type="entry name" value="rhaM"/>
    <property type="match status" value="1"/>
</dbReference>
<dbReference type="Proteomes" id="UP000569914">
    <property type="component" value="Unassembled WGS sequence"/>
</dbReference>
<gene>
    <name evidence="1" type="ORF">BKA15_004771</name>
</gene>
<keyword evidence="1" id="KW-0413">Isomerase</keyword>
<dbReference type="RefSeq" id="WP_179754934.1">
    <property type="nucleotide sequence ID" value="NZ_JACCBU010000001.1"/>
</dbReference>
<dbReference type="SUPFAM" id="SSF54909">
    <property type="entry name" value="Dimeric alpha+beta barrel"/>
    <property type="match status" value="1"/>
</dbReference>
<dbReference type="EMBL" id="JACCBU010000001">
    <property type="protein sequence ID" value="NYE73442.1"/>
    <property type="molecule type" value="Genomic_DNA"/>
</dbReference>
<sequence length="111" mass="12400">MRVALHSILKPGAEAAYERDHLTIPDDLVASFARVGIRDWTIWRSGSDLFHLVECDDYAAAMTALADDPANQRWQAFIGPYVDHFVSTGDGPEDQLLGQVWRLAEQCDGVR</sequence>
<dbReference type="AlphaFoldDB" id="A0A7Y9LD25"/>
<dbReference type="EC" id="5.1.3.32" evidence="1"/>
<accession>A0A7Y9LD25</accession>
<dbReference type="InterPro" id="IPR011008">
    <property type="entry name" value="Dimeric_a/b-barrel"/>
</dbReference>
<comment type="caution">
    <text evidence="1">The sequence shown here is derived from an EMBL/GenBank/DDBJ whole genome shotgun (WGS) entry which is preliminary data.</text>
</comment>
<organism evidence="1 2">
    <name type="scientific">Microlunatus parietis</name>
    <dbReference type="NCBI Taxonomy" id="682979"/>
    <lineage>
        <taxon>Bacteria</taxon>
        <taxon>Bacillati</taxon>
        <taxon>Actinomycetota</taxon>
        <taxon>Actinomycetes</taxon>
        <taxon>Propionibacteriales</taxon>
        <taxon>Propionibacteriaceae</taxon>
        <taxon>Microlunatus</taxon>
    </lineage>
</organism>
<dbReference type="InterPro" id="IPR008000">
    <property type="entry name" value="Rham/fucose_mutarotase"/>
</dbReference>
<name>A0A7Y9LD25_9ACTN</name>
<evidence type="ECO:0000313" key="2">
    <source>
        <dbReference type="Proteomes" id="UP000569914"/>
    </source>
</evidence>
<proteinExistence type="predicted"/>
<reference evidence="1 2" key="1">
    <citation type="submission" date="2020-07" db="EMBL/GenBank/DDBJ databases">
        <title>Sequencing the genomes of 1000 actinobacteria strains.</title>
        <authorList>
            <person name="Klenk H.-P."/>
        </authorList>
    </citation>
    <scope>NUCLEOTIDE SEQUENCE [LARGE SCALE GENOMIC DNA]</scope>
    <source>
        <strain evidence="1 2">DSM 22083</strain>
    </source>
</reference>
<protein>
    <submittedName>
        <fullName evidence="1">L-rhamnose mutarotase</fullName>
        <ecNumber evidence="1">5.1.3.32</ecNumber>
    </submittedName>
</protein>
<dbReference type="GO" id="GO:0062192">
    <property type="term" value="F:L-rhamnose mutarotase activity"/>
    <property type="evidence" value="ECO:0007669"/>
    <property type="project" value="UniProtKB-EC"/>
</dbReference>
<dbReference type="Gene3D" id="3.30.70.100">
    <property type="match status" value="1"/>
</dbReference>
<evidence type="ECO:0000313" key="1">
    <source>
        <dbReference type="EMBL" id="NYE73442.1"/>
    </source>
</evidence>